<reference evidence="2" key="1">
    <citation type="journal article" date="2019" name="Int. J. Syst. Evol. Microbiol.">
        <title>The Global Catalogue of Microorganisms (GCM) 10K type strain sequencing project: providing services to taxonomists for standard genome sequencing and annotation.</title>
        <authorList>
            <consortium name="The Broad Institute Genomics Platform"/>
            <consortium name="The Broad Institute Genome Sequencing Center for Infectious Disease"/>
            <person name="Wu L."/>
            <person name="Ma J."/>
        </authorList>
    </citation>
    <scope>NUCLEOTIDE SEQUENCE [LARGE SCALE GENOMIC DNA]</scope>
    <source>
        <strain evidence="2">JCM 17551</strain>
    </source>
</reference>
<sequence>MTKIVATLSLVFSLGLLNWSIVQKEHQLSDGRMVYLELAPVDPRSLMQGDYMALNFKVAVEIRRHLSKNDETPSDLKELMTQDGYVVVTLDQNRIGQFKRLASNQADEQALSEDEMLLKYRIRDDAIKFATNAFFFQEGHADIYDNARFGQFRVSEEGELLLSGMYDEQLRLLEAVSDESL</sequence>
<dbReference type="Proteomes" id="UP001501565">
    <property type="component" value="Unassembled WGS sequence"/>
</dbReference>
<evidence type="ECO:0000313" key="2">
    <source>
        <dbReference type="Proteomes" id="UP001501565"/>
    </source>
</evidence>
<name>A0ABP7MB01_9GAMM</name>
<organism evidence="1 2">
    <name type="scientific">Litoribacillus peritrichatus</name>
    <dbReference type="NCBI Taxonomy" id="718191"/>
    <lineage>
        <taxon>Bacteria</taxon>
        <taxon>Pseudomonadati</taxon>
        <taxon>Pseudomonadota</taxon>
        <taxon>Gammaproteobacteria</taxon>
        <taxon>Oceanospirillales</taxon>
        <taxon>Oceanospirillaceae</taxon>
        <taxon>Litoribacillus</taxon>
    </lineage>
</organism>
<dbReference type="RefSeq" id="WP_344795932.1">
    <property type="nucleotide sequence ID" value="NZ_BAABBN010000004.1"/>
</dbReference>
<dbReference type="Pfam" id="PF14345">
    <property type="entry name" value="GDYXXLXY"/>
    <property type="match status" value="1"/>
</dbReference>
<dbReference type="EMBL" id="BAABBN010000004">
    <property type="protein sequence ID" value="GAA3916508.1"/>
    <property type="molecule type" value="Genomic_DNA"/>
</dbReference>
<accession>A0ABP7MB01</accession>
<dbReference type="InterPro" id="IPR025833">
    <property type="entry name" value="GDYXXLXY"/>
</dbReference>
<comment type="caution">
    <text evidence="1">The sequence shown here is derived from an EMBL/GenBank/DDBJ whole genome shotgun (WGS) entry which is preliminary data.</text>
</comment>
<proteinExistence type="predicted"/>
<gene>
    <name evidence="1" type="ORF">GCM10022277_09060</name>
</gene>
<keyword evidence="2" id="KW-1185">Reference proteome</keyword>
<protein>
    <submittedName>
        <fullName evidence="1">GDYXXLXY domain-containing protein</fullName>
    </submittedName>
</protein>
<evidence type="ECO:0000313" key="1">
    <source>
        <dbReference type="EMBL" id="GAA3916508.1"/>
    </source>
</evidence>